<organism evidence="11 12">
    <name type="scientific">Nonomuraea monospora</name>
    <dbReference type="NCBI Taxonomy" id="568818"/>
    <lineage>
        <taxon>Bacteria</taxon>
        <taxon>Bacillati</taxon>
        <taxon>Actinomycetota</taxon>
        <taxon>Actinomycetes</taxon>
        <taxon>Streptosporangiales</taxon>
        <taxon>Streptosporangiaceae</taxon>
        <taxon>Nonomuraea</taxon>
    </lineage>
</organism>
<dbReference type="Pfam" id="PF07730">
    <property type="entry name" value="HisKA_3"/>
    <property type="match status" value="1"/>
</dbReference>
<evidence type="ECO:0000256" key="5">
    <source>
        <dbReference type="ARBA" id="ARBA00022741"/>
    </source>
</evidence>
<keyword evidence="4" id="KW-0808">Transferase</keyword>
<proteinExistence type="predicted"/>
<evidence type="ECO:0000256" key="9">
    <source>
        <dbReference type="SAM" id="Phobius"/>
    </source>
</evidence>
<dbReference type="InterPro" id="IPR005467">
    <property type="entry name" value="His_kinase_dom"/>
</dbReference>
<dbReference type="InterPro" id="IPR011712">
    <property type="entry name" value="Sig_transdc_His_kin_sub3_dim/P"/>
</dbReference>
<accession>A0ABN3CZC5</accession>
<keyword evidence="5" id="KW-0547">Nucleotide-binding</keyword>
<dbReference type="InterPro" id="IPR055558">
    <property type="entry name" value="DUF7134"/>
</dbReference>
<dbReference type="SUPFAM" id="SSF55874">
    <property type="entry name" value="ATPase domain of HSP90 chaperone/DNA topoisomerase II/histidine kinase"/>
    <property type="match status" value="1"/>
</dbReference>
<dbReference type="PANTHER" id="PTHR24421">
    <property type="entry name" value="NITRATE/NITRITE SENSOR PROTEIN NARX-RELATED"/>
    <property type="match status" value="1"/>
</dbReference>
<dbReference type="InterPro" id="IPR003594">
    <property type="entry name" value="HATPase_dom"/>
</dbReference>
<evidence type="ECO:0000256" key="6">
    <source>
        <dbReference type="ARBA" id="ARBA00022777"/>
    </source>
</evidence>
<dbReference type="EMBL" id="BAAAQX010000044">
    <property type="protein sequence ID" value="GAA2214832.1"/>
    <property type="molecule type" value="Genomic_DNA"/>
</dbReference>
<dbReference type="InterPro" id="IPR050482">
    <property type="entry name" value="Sensor_HK_TwoCompSys"/>
</dbReference>
<dbReference type="GO" id="GO:0016301">
    <property type="term" value="F:kinase activity"/>
    <property type="evidence" value="ECO:0007669"/>
    <property type="project" value="UniProtKB-KW"/>
</dbReference>
<keyword evidence="6 11" id="KW-0418">Kinase</keyword>
<evidence type="ECO:0000256" key="8">
    <source>
        <dbReference type="ARBA" id="ARBA00023012"/>
    </source>
</evidence>
<keyword evidence="3" id="KW-0597">Phosphoprotein</keyword>
<dbReference type="SMART" id="SM00387">
    <property type="entry name" value="HATPase_c"/>
    <property type="match status" value="1"/>
</dbReference>
<feature type="domain" description="Histidine kinase" evidence="10">
    <location>
        <begin position="332"/>
        <end position="416"/>
    </location>
</feature>
<protein>
    <recommendedName>
        <fullName evidence="2">histidine kinase</fullName>
        <ecNumber evidence="2">2.7.13.3</ecNumber>
    </recommendedName>
</protein>
<evidence type="ECO:0000256" key="2">
    <source>
        <dbReference type="ARBA" id="ARBA00012438"/>
    </source>
</evidence>
<dbReference type="PANTHER" id="PTHR24421:SF10">
    <property type="entry name" value="NITRATE_NITRITE SENSOR PROTEIN NARQ"/>
    <property type="match status" value="1"/>
</dbReference>
<keyword evidence="7" id="KW-0067">ATP-binding</keyword>
<evidence type="ECO:0000256" key="3">
    <source>
        <dbReference type="ARBA" id="ARBA00022553"/>
    </source>
</evidence>
<dbReference type="Pfam" id="PF23539">
    <property type="entry name" value="DUF7134"/>
    <property type="match status" value="1"/>
</dbReference>
<evidence type="ECO:0000256" key="4">
    <source>
        <dbReference type="ARBA" id="ARBA00022679"/>
    </source>
</evidence>
<reference evidence="11 12" key="1">
    <citation type="journal article" date="2019" name="Int. J. Syst. Evol. Microbiol.">
        <title>The Global Catalogue of Microorganisms (GCM) 10K type strain sequencing project: providing services to taxonomists for standard genome sequencing and annotation.</title>
        <authorList>
            <consortium name="The Broad Institute Genomics Platform"/>
            <consortium name="The Broad Institute Genome Sequencing Center for Infectious Disease"/>
            <person name="Wu L."/>
            <person name="Ma J."/>
        </authorList>
    </citation>
    <scope>NUCLEOTIDE SEQUENCE [LARGE SCALE GENOMIC DNA]</scope>
    <source>
        <strain evidence="11 12">JCM 16114</strain>
    </source>
</reference>
<comment type="caution">
    <text evidence="11">The sequence shown here is derived from an EMBL/GenBank/DDBJ whole genome shotgun (WGS) entry which is preliminary data.</text>
</comment>
<keyword evidence="9" id="KW-1133">Transmembrane helix</keyword>
<dbReference type="Gene3D" id="1.20.5.1930">
    <property type="match status" value="1"/>
</dbReference>
<keyword evidence="9" id="KW-0812">Transmembrane</keyword>
<evidence type="ECO:0000313" key="11">
    <source>
        <dbReference type="EMBL" id="GAA2214832.1"/>
    </source>
</evidence>
<sequence>MSDPAGRGYHASMRAKVLSSLRRLAVMNPLLTDLLLCVLITAVTLTFGLVLGGGSADPGYARRPMDAAGVLLTLVVNLAPAWRRRAPVSVLVISCAASIVFHAAGYDARLNGVAPLLALYTVAGKRPPAVSVPCALLPVAALWHAAFLGPQEFLWPNLAQTSVMIAVAWTFGNSTRMLVERNRRLAGLSERLRQEQEDRARRAVTEERVRIARELHDVVAHHMSVIVIQAGLARYVLGSDPATARGALTTIADTGSEAMAEMRRLLAILRIDLNDDTGDDAYDDTEGYDPAPGLQRLDQLVERLRSAGLPVEVEITGLVRPLPPGIDLCAYRVVQECLTNALRHAGPATARVFLHYGAELELRVTDDGRGADAVPHEDGHGLIVMRERVKLYKGTVAARPQPSGGFEVVVTLPLPLPMPPAHPPQTDGKPKT</sequence>
<dbReference type="Gene3D" id="3.30.565.10">
    <property type="entry name" value="Histidine kinase-like ATPase, C-terminal domain"/>
    <property type="match status" value="1"/>
</dbReference>
<feature type="transmembrane region" description="Helical" evidence="9">
    <location>
        <begin position="30"/>
        <end position="52"/>
    </location>
</feature>
<dbReference type="Pfam" id="PF02518">
    <property type="entry name" value="HATPase_c"/>
    <property type="match status" value="1"/>
</dbReference>
<feature type="transmembrane region" description="Helical" evidence="9">
    <location>
        <begin position="88"/>
        <end position="108"/>
    </location>
</feature>
<comment type="catalytic activity">
    <reaction evidence="1">
        <text>ATP + protein L-histidine = ADP + protein N-phospho-L-histidine.</text>
        <dbReference type="EC" id="2.7.13.3"/>
    </reaction>
</comment>
<evidence type="ECO:0000259" key="10">
    <source>
        <dbReference type="PROSITE" id="PS50109"/>
    </source>
</evidence>
<gene>
    <name evidence="11" type="ORF">GCM10009850_102980</name>
</gene>
<keyword evidence="8" id="KW-0902">Two-component regulatory system</keyword>
<dbReference type="InterPro" id="IPR036890">
    <property type="entry name" value="HATPase_C_sf"/>
</dbReference>
<dbReference type="EC" id="2.7.13.3" evidence="2"/>
<dbReference type="CDD" id="cd16917">
    <property type="entry name" value="HATPase_UhpB-NarQ-NarX-like"/>
    <property type="match status" value="1"/>
</dbReference>
<evidence type="ECO:0000256" key="7">
    <source>
        <dbReference type="ARBA" id="ARBA00022840"/>
    </source>
</evidence>
<evidence type="ECO:0000256" key="1">
    <source>
        <dbReference type="ARBA" id="ARBA00000085"/>
    </source>
</evidence>
<dbReference type="Proteomes" id="UP001499843">
    <property type="component" value="Unassembled WGS sequence"/>
</dbReference>
<evidence type="ECO:0000313" key="12">
    <source>
        <dbReference type="Proteomes" id="UP001499843"/>
    </source>
</evidence>
<name>A0ABN3CZC5_9ACTN</name>
<keyword evidence="12" id="KW-1185">Reference proteome</keyword>
<dbReference type="PROSITE" id="PS50109">
    <property type="entry name" value="HIS_KIN"/>
    <property type="match status" value="1"/>
</dbReference>
<keyword evidence="9" id="KW-0472">Membrane</keyword>